<dbReference type="CDD" id="cd11058">
    <property type="entry name" value="CYP60B-like"/>
    <property type="match status" value="1"/>
</dbReference>
<comment type="caution">
    <text evidence="9">The sequence shown here is derived from an EMBL/GenBank/DDBJ whole genome shotgun (WGS) entry which is preliminary data.</text>
</comment>
<dbReference type="Pfam" id="PF00067">
    <property type="entry name" value="p450"/>
    <property type="match status" value="1"/>
</dbReference>
<keyword evidence="8" id="KW-0472">Membrane</keyword>
<dbReference type="InParanoid" id="A0A2K1R1G3"/>
<dbReference type="GO" id="GO:0016705">
    <property type="term" value="F:oxidoreductase activity, acting on paired donors, with incorporation or reduction of molecular oxygen"/>
    <property type="evidence" value="ECO:0007669"/>
    <property type="project" value="InterPro"/>
</dbReference>
<keyword evidence="3 6" id="KW-0349">Heme</keyword>
<evidence type="ECO:0000256" key="6">
    <source>
        <dbReference type="PIRSR" id="PIRSR602401-1"/>
    </source>
</evidence>
<keyword evidence="7" id="KW-0503">Monooxygenase</keyword>
<dbReference type="GO" id="GO:0020037">
    <property type="term" value="F:heme binding"/>
    <property type="evidence" value="ECO:0007669"/>
    <property type="project" value="InterPro"/>
</dbReference>
<dbReference type="PRINTS" id="PR00463">
    <property type="entry name" value="EP450I"/>
</dbReference>
<dbReference type="STRING" id="2082308.A0A2K1R1G3"/>
<dbReference type="Proteomes" id="UP000243797">
    <property type="component" value="Unassembled WGS sequence"/>
</dbReference>
<dbReference type="InterPro" id="IPR017972">
    <property type="entry name" value="Cyt_P450_CS"/>
</dbReference>
<evidence type="ECO:0000256" key="3">
    <source>
        <dbReference type="ARBA" id="ARBA00022617"/>
    </source>
</evidence>
<evidence type="ECO:0000256" key="8">
    <source>
        <dbReference type="SAM" id="Phobius"/>
    </source>
</evidence>
<accession>A0A2K1R1G3</accession>
<sequence length="510" mass="58096">MGLIDTADKAVGWRLAFVVLIAPAAYFAYTVIYNVFFHPLKDFPGPLWSKVSRIPYALMLARGRSSYEIQALHEQYGNIVRVAPSELAFLDPQAWQDIMGHRKPSELENIKEARYRENLFHSPDIIFSDRDDHRRFRRILAHGFSAQAMSDQQPLIMKYIDQLIDQLDTRSSAGDCPLDMTEWYNFTSFDIITDLTFGQPFDLVATGKYHPWVAAITGATKAGTVLQCKNFFPLVRWLITKLTPKMREEQDKFMQCAIDRVDERLQSGTKRPDFMQAILDHRGKGGMSPIETYANSSVLVFGGSETTSSALAGATYLCLSHPEVYIKVRNEVRSSFSSDSAIDLHSVAKLKYMGAMFEEAMRVYPPVPTNIGRRSPPGGNVVCGKFIPEDTTMTIWHIPMFHSEKHFKNPKKFVPERWLGDKEYENDNRAAFQPFHLGPRSCLGRNLAYAEMRVIIAKLFYNFDMELDASSKNWIDQEIYTMWVKPPLNVNMKPSAARRQATAQGAVVRT</sequence>
<dbReference type="EMBL" id="NKHZ01000012">
    <property type="protein sequence ID" value="PNS21136.1"/>
    <property type="molecule type" value="Genomic_DNA"/>
</dbReference>
<dbReference type="PRINTS" id="PR00385">
    <property type="entry name" value="P450"/>
</dbReference>
<feature type="transmembrane region" description="Helical" evidence="8">
    <location>
        <begin position="12"/>
        <end position="36"/>
    </location>
</feature>
<dbReference type="InterPro" id="IPR036396">
    <property type="entry name" value="Cyt_P450_sf"/>
</dbReference>
<evidence type="ECO:0000313" key="10">
    <source>
        <dbReference type="Proteomes" id="UP000243797"/>
    </source>
</evidence>
<dbReference type="GO" id="GO:0004497">
    <property type="term" value="F:monooxygenase activity"/>
    <property type="evidence" value="ECO:0007669"/>
    <property type="project" value="UniProtKB-KW"/>
</dbReference>
<name>A0A2K1R1G3_9PEZI</name>
<keyword evidence="7" id="KW-0560">Oxidoreductase</keyword>
<keyword evidence="8" id="KW-1133">Transmembrane helix</keyword>
<protein>
    <submittedName>
        <fullName evidence="9">Isotrichodermin C-15 hydroxylase</fullName>
    </submittedName>
</protein>
<keyword evidence="4 6" id="KW-0479">Metal-binding</keyword>
<reference evidence="9 10" key="1">
    <citation type="submission" date="2017-06" db="EMBL/GenBank/DDBJ databases">
        <title>Draft genome sequence of a variant of Elsinoe murrayae.</title>
        <authorList>
            <person name="Cheng Q."/>
        </authorList>
    </citation>
    <scope>NUCLEOTIDE SEQUENCE [LARGE SCALE GENOMIC DNA]</scope>
    <source>
        <strain evidence="9 10">CQ-2017a</strain>
    </source>
</reference>
<comment type="similarity">
    <text evidence="2 7">Belongs to the cytochrome P450 family.</text>
</comment>
<dbReference type="GO" id="GO:0005506">
    <property type="term" value="F:iron ion binding"/>
    <property type="evidence" value="ECO:0007669"/>
    <property type="project" value="InterPro"/>
</dbReference>
<feature type="binding site" description="axial binding residue" evidence="6">
    <location>
        <position position="442"/>
    </location>
    <ligand>
        <name>heme</name>
        <dbReference type="ChEBI" id="CHEBI:30413"/>
    </ligand>
    <ligandPart>
        <name>Fe</name>
        <dbReference type="ChEBI" id="CHEBI:18248"/>
    </ligandPart>
</feature>
<comment type="cofactor">
    <cofactor evidence="1 6">
        <name>heme</name>
        <dbReference type="ChEBI" id="CHEBI:30413"/>
    </cofactor>
</comment>
<organism evidence="9 10">
    <name type="scientific">Sphaceloma murrayae</name>
    <dbReference type="NCBI Taxonomy" id="2082308"/>
    <lineage>
        <taxon>Eukaryota</taxon>
        <taxon>Fungi</taxon>
        <taxon>Dikarya</taxon>
        <taxon>Ascomycota</taxon>
        <taxon>Pezizomycotina</taxon>
        <taxon>Dothideomycetes</taxon>
        <taxon>Dothideomycetidae</taxon>
        <taxon>Myriangiales</taxon>
        <taxon>Elsinoaceae</taxon>
        <taxon>Sphaceloma</taxon>
    </lineage>
</organism>
<evidence type="ECO:0000256" key="4">
    <source>
        <dbReference type="ARBA" id="ARBA00022723"/>
    </source>
</evidence>
<dbReference type="PANTHER" id="PTHR24305:SF210">
    <property type="entry name" value="CYTOCHROME P450 MONOOXYGENASE ASQL-RELATED"/>
    <property type="match status" value="1"/>
</dbReference>
<keyword evidence="10" id="KW-1185">Reference proteome</keyword>
<proteinExistence type="inferred from homology"/>
<keyword evidence="5 6" id="KW-0408">Iron</keyword>
<dbReference type="Gene3D" id="1.10.630.10">
    <property type="entry name" value="Cytochrome P450"/>
    <property type="match status" value="1"/>
</dbReference>
<keyword evidence="8" id="KW-0812">Transmembrane</keyword>
<gene>
    <name evidence="9" type="ORF">CAC42_3474</name>
</gene>
<evidence type="ECO:0000256" key="5">
    <source>
        <dbReference type="ARBA" id="ARBA00023004"/>
    </source>
</evidence>
<evidence type="ECO:0000313" key="9">
    <source>
        <dbReference type="EMBL" id="PNS21136.1"/>
    </source>
</evidence>
<dbReference type="InterPro" id="IPR050121">
    <property type="entry name" value="Cytochrome_P450_monoxygenase"/>
</dbReference>
<dbReference type="InterPro" id="IPR001128">
    <property type="entry name" value="Cyt_P450"/>
</dbReference>
<dbReference type="OrthoDB" id="1470350at2759"/>
<evidence type="ECO:0000256" key="1">
    <source>
        <dbReference type="ARBA" id="ARBA00001971"/>
    </source>
</evidence>
<evidence type="ECO:0000256" key="7">
    <source>
        <dbReference type="RuleBase" id="RU000461"/>
    </source>
</evidence>
<dbReference type="InterPro" id="IPR002401">
    <property type="entry name" value="Cyt_P450_E_grp-I"/>
</dbReference>
<dbReference type="PROSITE" id="PS00086">
    <property type="entry name" value="CYTOCHROME_P450"/>
    <property type="match status" value="1"/>
</dbReference>
<dbReference type="AlphaFoldDB" id="A0A2K1R1G3"/>
<dbReference type="SUPFAM" id="SSF48264">
    <property type="entry name" value="Cytochrome P450"/>
    <property type="match status" value="1"/>
</dbReference>
<evidence type="ECO:0000256" key="2">
    <source>
        <dbReference type="ARBA" id="ARBA00010617"/>
    </source>
</evidence>
<dbReference type="PANTHER" id="PTHR24305">
    <property type="entry name" value="CYTOCHROME P450"/>
    <property type="match status" value="1"/>
</dbReference>